<evidence type="ECO:0000259" key="1">
    <source>
        <dbReference type="SMART" id="SM00829"/>
    </source>
</evidence>
<dbReference type="SUPFAM" id="SSF50129">
    <property type="entry name" value="GroES-like"/>
    <property type="match status" value="1"/>
</dbReference>
<dbReference type="SUPFAM" id="SSF51735">
    <property type="entry name" value="NAD(P)-binding Rossmann-fold domains"/>
    <property type="match status" value="1"/>
</dbReference>
<organism evidence="2 3">
    <name type="scientific">Terriglobus roseus (strain DSM 18391 / NRRL B-41598 / KBS 63)</name>
    <dbReference type="NCBI Taxonomy" id="926566"/>
    <lineage>
        <taxon>Bacteria</taxon>
        <taxon>Pseudomonadati</taxon>
        <taxon>Acidobacteriota</taxon>
        <taxon>Terriglobia</taxon>
        <taxon>Terriglobales</taxon>
        <taxon>Acidobacteriaceae</taxon>
        <taxon>Terriglobus</taxon>
    </lineage>
</organism>
<dbReference type="InterPro" id="IPR011032">
    <property type="entry name" value="GroES-like_sf"/>
</dbReference>
<dbReference type="PANTHER" id="PTHR43677">
    <property type="entry name" value="SHORT-CHAIN DEHYDROGENASE/REDUCTASE"/>
    <property type="match status" value="1"/>
</dbReference>
<dbReference type="InterPro" id="IPR036291">
    <property type="entry name" value="NAD(P)-bd_dom_sf"/>
</dbReference>
<dbReference type="InterPro" id="IPR013149">
    <property type="entry name" value="ADH-like_C"/>
</dbReference>
<dbReference type="PATRIC" id="fig|926566.3.peg.3290"/>
<dbReference type="Gene3D" id="3.90.180.10">
    <property type="entry name" value="Medium-chain alcohol dehydrogenases, catalytic domain"/>
    <property type="match status" value="1"/>
</dbReference>
<proteinExistence type="predicted"/>
<gene>
    <name evidence="2" type="ordered locus">Terro_3344</name>
</gene>
<feature type="domain" description="Enoyl reductase (ER)" evidence="1">
    <location>
        <begin position="12"/>
        <end position="299"/>
    </location>
</feature>
<dbReference type="KEGG" id="trs:Terro_3344"/>
<dbReference type="SMART" id="SM00829">
    <property type="entry name" value="PKS_ER"/>
    <property type="match status" value="1"/>
</dbReference>
<dbReference type="PANTHER" id="PTHR43677:SF11">
    <property type="entry name" value="ZINC-CONTAINING ALCOHOL DEHYDROGENASE"/>
    <property type="match status" value="1"/>
</dbReference>
<sequence>MHLLNMSMMHAALVDSFGVPPRYGEIAQPEPAEDDVLIRVKAAALTNLVRGQASGTHYSSEPVFPAVPGNDGVGLMPDGTRVYFVGPETGSMAEWTVVDRRRTIPLPDSLDDVTAAALGNPGLATWGSLLGRAKFQAGEAVLINGATGTAGRQAIQVAKYLGASRIVATGRDEAALEGLRDLGATETISLNGTDEELSSRFAPVVQGGGIQVVLDYLWGPSALAILTACGGHGSLRGEPRIRFVQIGAISGRTLPLPADILRSSGVEILGSGLGSLSAAAILESLRTMYQAAATTRFVIDTEAVPLSEVTAAWTSDTGNRRLVFIP</sequence>
<keyword evidence="3" id="KW-1185">Reference proteome</keyword>
<dbReference type="AlphaFoldDB" id="I3ZJZ3"/>
<dbReference type="Proteomes" id="UP000006056">
    <property type="component" value="Chromosome"/>
</dbReference>
<dbReference type="eggNOG" id="COG0604">
    <property type="taxonomic scope" value="Bacteria"/>
</dbReference>
<dbReference type="STRING" id="926566.Terro_3344"/>
<dbReference type="Pfam" id="PF00107">
    <property type="entry name" value="ADH_zinc_N"/>
    <property type="match status" value="1"/>
</dbReference>
<dbReference type="GO" id="GO:0016491">
    <property type="term" value="F:oxidoreductase activity"/>
    <property type="evidence" value="ECO:0007669"/>
    <property type="project" value="InterPro"/>
</dbReference>
<evidence type="ECO:0000313" key="3">
    <source>
        <dbReference type="Proteomes" id="UP000006056"/>
    </source>
</evidence>
<protein>
    <submittedName>
        <fullName evidence="2">Zn-dependent oxidoreductase, NADPH:quinone reductase</fullName>
    </submittedName>
</protein>
<dbReference type="HOGENOM" id="CLU_026673_7_0_0"/>
<reference evidence="2 3" key="1">
    <citation type="submission" date="2012-06" db="EMBL/GenBank/DDBJ databases">
        <title>Complete genome of Terriglobus roseus DSM 18391.</title>
        <authorList>
            <consortium name="US DOE Joint Genome Institute (JGI-PGF)"/>
            <person name="Lucas S."/>
            <person name="Copeland A."/>
            <person name="Lapidus A."/>
            <person name="Glavina del Rio T."/>
            <person name="Dalin E."/>
            <person name="Tice H."/>
            <person name="Bruce D."/>
            <person name="Goodwin L."/>
            <person name="Pitluck S."/>
            <person name="Peters L."/>
            <person name="Mikhailova N."/>
            <person name="Munk A.C.C."/>
            <person name="Kyrpides N."/>
            <person name="Mavromatis K."/>
            <person name="Ivanova N."/>
            <person name="Brettin T."/>
            <person name="Detter J.C."/>
            <person name="Han C."/>
            <person name="Larimer F."/>
            <person name="Land M."/>
            <person name="Hauser L."/>
            <person name="Markowitz V."/>
            <person name="Cheng J.-F."/>
            <person name="Hugenholtz P."/>
            <person name="Woyke T."/>
            <person name="Wu D."/>
            <person name="Brambilla E."/>
            <person name="Klenk H.-P."/>
            <person name="Eisen J.A."/>
        </authorList>
    </citation>
    <scope>NUCLEOTIDE SEQUENCE [LARGE SCALE GENOMIC DNA]</scope>
    <source>
        <strain evidence="3">DSM 18391 / NRRL B-41598 / KBS 63</strain>
    </source>
</reference>
<dbReference type="InterPro" id="IPR020843">
    <property type="entry name" value="ER"/>
</dbReference>
<name>I3ZJZ3_TERRK</name>
<accession>I3ZJZ3</accession>
<evidence type="ECO:0000313" key="2">
    <source>
        <dbReference type="EMBL" id="AFL89561.1"/>
    </source>
</evidence>
<dbReference type="InterPro" id="IPR051397">
    <property type="entry name" value="Zn-ADH-like_protein"/>
</dbReference>
<dbReference type="EMBL" id="CP003379">
    <property type="protein sequence ID" value="AFL89561.1"/>
    <property type="molecule type" value="Genomic_DNA"/>
</dbReference>
<dbReference type="Gene3D" id="3.40.50.720">
    <property type="entry name" value="NAD(P)-binding Rossmann-like Domain"/>
    <property type="match status" value="1"/>
</dbReference>